<evidence type="ECO:0000313" key="2">
    <source>
        <dbReference type="Proteomes" id="UP000809910"/>
    </source>
</evidence>
<gene>
    <name evidence="1" type="ORF">I5282_02860</name>
</gene>
<sequence length="383" mass="43160">MILYESISKQFSEFNLEIDFKTTAILQYMVLEKAGCLNSLKGMPLITDFLFSAMNNNRLDDNCRSHIYLGFDGKENDLSKSLLEEIFGKVLGHFNSFVLEPIGKEYDMGYSQGHLVLLDREILDAIKSSSLYIAAGDISKLDLDALLELTVNISLYKTNDEKINGLVDKLTIKIAQHIGRTFDKTKIDEAIENVKVCLFNQKQQFNELVVQFNDQIAYLKNKGTPFLAEVKGIAREEDTNTPNPDFVPEYKKLAIAANKLKTTLENARDNFFDNAPTETSLKLFQETCSQAIKEARIEFSKHQGLWDQLHPILKGILGVIALITIIPAAIVQLQSPRGFVGTFFKTPKPDSLAKLESFEKDLSGMHNIFDDMAKPTQILNMLS</sequence>
<keyword evidence="2" id="KW-1185">Reference proteome</keyword>
<organism evidence="1 2">
    <name type="scientific">Legionella bononiensis</name>
    <dbReference type="NCBI Taxonomy" id="2793102"/>
    <lineage>
        <taxon>Bacteria</taxon>
        <taxon>Pseudomonadati</taxon>
        <taxon>Pseudomonadota</taxon>
        <taxon>Gammaproteobacteria</taxon>
        <taxon>Legionellales</taxon>
        <taxon>Legionellaceae</taxon>
        <taxon>Legionella</taxon>
    </lineage>
</organism>
<dbReference type="EMBL" id="JADWVN010000005">
    <property type="protein sequence ID" value="MBL7525513.1"/>
    <property type="molecule type" value="Genomic_DNA"/>
</dbReference>
<name>A0ABS1W824_9GAMM</name>
<protein>
    <recommendedName>
        <fullName evidence="3">Ankyrin repeat protein</fullName>
    </recommendedName>
</protein>
<reference evidence="1 2" key="1">
    <citation type="submission" date="2020-12" db="EMBL/GenBank/DDBJ databases">
        <title>WGS of Legionella: environmental sample.</title>
        <authorList>
            <person name="Cristino S."/>
            <person name="Girolamini L."/>
            <person name="Salaris S."/>
            <person name="Pascale M.R."/>
            <person name="Mazzotta M."/>
            <person name="Orsini M."/>
            <person name="Grottola A."/>
        </authorList>
    </citation>
    <scope>NUCLEOTIDE SEQUENCE [LARGE SCALE GENOMIC DNA]</scope>
    <source>
        <strain evidence="1 2">30cs62</strain>
    </source>
</reference>
<dbReference type="Proteomes" id="UP000809910">
    <property type="component" value="Unassembled WGS sequence"/>
</dbReference>
<comment type="caution">
    <text evidence="1">The sequence shown here is derived from an EMBL/GenBank/DDBJ whole genome shotgun (WGS) entry which is preliminary data.</text>
</comment>
<evidence type="ECO:0008006" key="3">
    <source>
        <dbReference type="Google" id="ProtNLM"/>
    </source>
</evidence>
<proteinExistence type="predicted"/>
<dbReference type="RefSeq" id="WP_203109821.1">
    <property type="nucleotide sequence ID" value="NZ_JADOBG010000012.1"/>
</dbReference>
<accession>A0ABS1W824</accession>
<evidence type="ECO:0000313" key="1">
    <source>
        <dbReference type="EMBL" id="MBL7525513.1"/>
    </source>
</evidence>